<dbReference type="OrthoDB" id="5654254at2"/>
<organism evidence="7 8">
    <name type="scientific">Vreelandella halophila</name>
    <dbReference type="NCBI Taxonomy" id="86177"/>
    <lineage>
        <taxon>Bacteria</taxon>
        <taxon>Pseudomonadati</taxon>
        <taxon>Pseudomonadota</taxon>
        <taxon>Gammaproteobacteria</taxon>
        <taxon>Oceanospirillales</taxon>
        <taxon>Halomonadaceae</taxon>
        <taxon>Vreelandella</taxon>
    </lineage>
</organism>
<dbReference type="InterPro" id="IPR045584">
    <property type="entry name" value="Pilin-like"/>
</dbReference>
<evidence type="ECO:0000256" key="3">
    <source>
        <dbReference type="ARBA" id="ARBA00022692"/>
    </source>
</evidence>
<dbReference type="InterPro" id="IPR012902">
    <property type="entry name" value="N_methyl_site"/>
</dbReference>
<dbReference type="PANTHER" id="PTHR30093:SF44">
    <property type="entry name" value="TYPE II SECRETION SYSTEM CORE PROTEIN G"/>
    <property type="match status" value="1"/>
</dbReference>
<evidence type="ECO:0000256" key="4">
    <source>
        <dbReference type="ARBA" id="ARBA00022989"/>
    </source>
</evidence>
<dbReference type="RefSeq" id="WP_160899262.1">
    <property type="nucleotide sequence ID" value="NZ_WMEX01000007.1"/>
</dbReference>
<dbReference type="EMBL" id="WMEX01000007">
    <property type="protein sequence ID" value="MYL27629.1"/>
    <property type="molecule type" value="Genomic_DNA"/>
</dbReference>
<comment type="caution">
    <text evidence="7">The sequence shown here is derived from an EMBL/GenBank/DDBJ whole genome shotgun (WGS) entry which is preliminary data.</text>
</comment>
<evidence type="ECO:0000256" key="1">
    <source>
        <dbReference type="ARBA" id="ARBA00004167"/>
    </source>
</evidence>
<evidence type="ECO:0000313" key="8">
    <source>
        <dbReference type="Proteomes" id="UP000460751"/>
    </source>
</evidence>
<keyword evidence="8" id="KW-1185">Reference proteome</keyword>
<keyword evidence="4 6" id="KW-1133">Transmembrane helix</keyword>
<comment type="subcellular location">
    <subcellularLocation>
        <location evidence="1">Membrane</location>
        <topology evidence="1">Single-pass membrane protein</topology>
    </subcellularLocation>
</comment>
<dbReference type="Gene3D" id="3.30.700.10">
    <property type="entry name" value="Glycoprotein, Type 4 Pilin"/>
    <property type="match status" value="1"/>
</dbReference>
<reference evidence="7 8" key="1">
    <citation type="submission" date="2019-11" db="EMBL/GenBank/DDBJ databases">
        <title>Genome sequences of 17 halophilic strains isolated from different environments.</title>
        <authorList>
            <person name="Furrow R.E."/>
        </authorList>
    </citation>
    <scope>NUCLEOTIDE SEQUENCE [LARGE SCALE GENOMIC DNA]</scope>
    <source>
        <strain evidence="7 8">22507_15_FS</strain>
    </source>
</reference>
<feature type="transmembrane region" description="Helical" evidence="6">
    <location>
        <begin position="7"/>
        <end position="28"/>
    </location>
</feature>
<dbReference type="SUPFAM" id="SSF54523">
    <property type="entry name" value="Pili subunits"/>
    <property type="match status" value="1"/>
</dbReference>
<dbReference type="Pfam" id="PF07963">
    <property type="entry name" value="N_methyl"/>
    <property type="match status" value="1"/>
</dbReference>
<protein>
    <submittedName>
        <fullName evidence="7">Prepilin-type N-terminal cleavage/methylation domain-containing protein</fullName>
    </submittedName>
</protein>
<dbReference type="NCBIfam" id="TIGR02532">
    <property type="entry name" value="IV_pilin_GFxxxE"/>
    <property type="match status" value="1"/>
</dbReference>
<keyword evidence="2" id="KW-0488">Methylation</keyword>
<dbReference type="AlphaFoldDB" id="A0A9X5B6M3"/>
<sequence>MQRQQQGFTLIELVIVIVILGILSAFALPRFADLGGDARSASIEGAAGSIKSASSIVHSACLASTDCDQNAAQGASNTSLTLEGTTVNLAFGYPVSDTDAANPDGILAAAQINEDDFSINAGDPLTVQADGAATPANCQVQYTQASGTGTSPDISVDVSDC</sequence>
<name>A0A9X5B6M3_9GAMM</name>
<gene>
    <name evidence="7" type="ORF">GLW01_12615</name>
</gene>
<evidence type="ECO:0000313" key="7">
    <source>
        <dbReference type="EMBL" id="MYL27629.1"/>
    </source>
</evidence>
<keyword evidence="3 6" id="KW-0812">Transmembrane</keyword>
<evidence type="ECO:0000256" key="5">
    <source>
        <dbReference type="ARBA" id="ARBA00023136"/>
    </source>
</evidence>
<dbReference type="Proteomes" id="UP000460751">
    <property type="component" value="Unassembled WGS sequence"/>
</dbReference>
<keyword evidence="5 6" id="KW-0472">Membrane</keyword>
<evidence type="ECO:0000256" key="6">
    <source>
        <dbReference type="SAM" id="Phobius"/>
    </source>
</evidence>
<dbReference type="PANTHER" id="PTHR30093">
    <property type="entry name" value="GENERAL SECRETION PATHWAY PROTEIN G"/>
    <property type="match status" value="1"/>
</dbReference>
<proteinExistence type="predicted"/>
<evidence type="ECO:0000256" key="2">
    <source>
        <dbReference type="ARBA" id="ARBA00022481"/>
    </source>
</evidence>
<accession>A0A9X5B6M3</accession>
<dbReference type="GO" id="GO:0016020">
    <property type="term" value="C:membrane"/>
    <property type="evidence" value="ECO:0007669"/>
    <property type="project" value="UniProtKB-SubCell"/>
</dbReference>
<dbReference type="PROSITE" id="PS00409">
    <property type="entry name" value="PROKAR_NTER_METHYL"/>
    <property type="match status" value="1"/>
</dbReference>